<sequence length="924" mass="105266">MTTEWRASAWGRLLTKTERWRLHVEDDQLFLRVGDDVVEVQPENLPTVEINRGVLWTDITLRQGRTFHVDGLPNSKESLFREEIGRLLTITRRQRFQECYSSIRTWLNAVAESLQTADSKCLWLTHEMQQELLAAKPTLNLDDQALNKLFQTSEVQSSLPDADTTVERDLENWMCDWPAAWAQRNDDHMLRELEACKALLAGVESKPLTDEQSRAVICFDNRVQVIASAGSGKTSTMVAKAVYALHRKLVFPSSIVMLAFNKSAAEELQARVALSLERVAIEDAKIETKTFHSLGLSIIAEATGRKPHVPEWAVENILGFQKLVTIVDDLKDQSEDFRAEWDLFRLVLGRDIPAAGEDQLFEAWDKEGQGRLVSLNGDHVASQEERVIANWLFYNGVEYQYERSYEYDTATVVHRQYFPDFFYPEINLYHEHFALDASGQAPEHFKGYVEGVKWKRETHQKMGTALMETTSHQLHSGEIFKHLSNELTARGLVLDPNPDRPIPAKGMVPMEHADLVKLIRTFITHFKSNSLTVDSLYERLQDLPTDAFRYRFEAYLKLAIPVLNGWNMALSLEKGIDFEDMINMAAEVLERGHPSPYSLVMADEYQDASRARARLCRALVAEPGRHLFAVGDDWQSINRFAGADISVMTGFREWFGHGQIYRLETTFRCPQEICDVSSRFVSKNPSQLAKRVTSVTPALDVPIQAFQVPSRNEIQGAIHHYLSDLHARLTECTVPLGRNGKVTVFILGRYRNDRQYIPENWQYDFGDLLDVRFKTIHTSKGDEAEYVILPGMVSRGFPSIKSDDSLLELVMPAGDTYQHSEERRLFYVALTRARRSVAMFTVMGKSSPFLDEMVKEGAIKVTSIRGEPIKEDRCPVCKTGVIVPRQGPYGEFRSCSSYPMCGHKPKQQRKNSNTMPSKSARGPW</sequence>
<comment type="catalytic activity">
    <reaction evidence="6">
        <text>Couples ATP hydrolysis with the unwinding of duplex DNA by translocating in the 3'-5' direction.</text>
        <dbReference type="EC" id="5.6.2.4"/>
    </reaction>
</comment>
<dbReference type="Pfam" id="PF13361">
    <property type="entry name" value="UvrD_C"/>
    <property type="match status" value="1"/>
</dbReference>
<dbReference type="Gene3D" id="3.40.50.300">
    <property type="entry name" value="P-loop containing nucleotide triphosphate hydrolases"/>
    <property type="match status" value="3"/>
</dbReference>
<dbReference type="Pfam" id="PF00580">
    <property type="entry name" value="UvrD-helicase"/>
    <property type="match status" value="1"/>
</dbReference>
<evidence type="ECO:0000313" key="13">
    <source>
        <dbReference type="Proteomes" id="UP000063434"/>
    </source>
</evidence>
<keyword evidence="4 9" id="KW-0067">ATP-binding</keyword>
<evidence type="ECO:0000256" key="5">
    <source>
        <dbReference type="ARBA" id="ARBA00023235"/>
    </source>
</evidence>
<keyword evidence="1 9" id="KW-0547">Nucleotide-binding</keyword>
<evidence type="ECO:0000256" key="8">
    <source>
        <dbReference type="ARBA" id="ARBA00048988"/>
    </source>
</evidence>
<dbReference type="GO" id="GO:0005829">
    <property type="term" value="C:cytosol"/>
    <property type="evidence" value="ECO:0007669"/>
    <property type="project" value="TreeGrafter"/>
</dbReference>
<dbReference type="PANTHER" id="PTHR11070:SF63">
    <property type="entry name" value="DNA HELICASE IV"/>
    <property type="match status" value="1"/>
</dbReference>
<comment type="caution">
    <text evidence="12">The sequence shown here is derived from an EMBL/GenBank/DDBJ whole genome shotgun (WGS) entry which is preliminary data.</text>
</comment>
<dbReference type="InterPro" id="IPR027417">
    <property type="entry name" value="P-loop_NTPase"/>
</dbReference>
<keyword evidence="3 9" id="KW-0347">Helicase</keyword>
<dbReference type="SUPFAM" id="SSF52540">
    <property type="entry name" value="P-loop containing nucleoside triphosphate hydrolases"/>
    <property type="match status" value="1"/>
</dbReference>
<comment type="catalytic activity">
    <reaction evidence="8">
        <text>ATP + H2O = ADP + phosphate + H(+)</text>
        <dbReference type="Rhea" id="RHEA:13065"/>
        <dbReference type="ChEBI" id="CHEBI:15377"/>
        <dbReference type="ChEBI" id="CHEBI:15378"/>
        <dbReference type="ChEBI" id="CHEBI:30616"/>
        <dbReference type="ChEBI" id="CHEBI:43474"/>
        <dbReference type="ChEBI" id="CHEBI:456216"/>
        <dbReference type="EC" id="5.6.2.4"/>
    </reaction>
</comment>
<reference evidence="12 13" key="1">
    <citation type="submission" date="2015-05" db="EMBL/GenBank/DDBJ databases">
        <title>A genomic and transcriptomic approach to investigate the blue pigment phenotype in Pseudomonas fluorescens.</title>
        <authorList>
            <person name="Andreani N.A."/>
            <person name="Cardazzo B."/>
        </authorList>
    </citation>
    <scope>NUCLEOTIDE SEQUENCE [LARGE SCALE GENOMIC DNA]</scope>
    <source>
        <strain evidence="12 13">Ps_40</strain>
    </source>
</reference>
<dbReference type="EC" id="5.6.2.4" evidence="7"/>
<dbReference type="GO" id="GO:0000725">
    <property type="term" value="P:recombinational repair"/>
    <property type="evidence" value="ECO:0007669"/>
    <property type="project" value="TreeGrafter"/>
</dbReference>
<feature type="domain" description="UvrD-like helicase ATP-binding" evidence="11">
    <location>
        <begin position="206"/>
        <end position="670"/>
    </location>
</feature>
<evidence type="ECO:0000256" key="1">
    <source>
        <dbReference type="ARBA" id="ARBA00022741"/>
    </source>
</evidence>
<dbReference type="PANTHER" id="PTHR11070">
    <property type="entry name" value="UVRD / RECB / PCRA DNA HELICASE FAMILY MEMBER"/>
    <property type="match status" value="1"/>
</dbReference>
<evidence type="ECO:0000256" key="9">
    <source>
        <dbReference type="PROSITE-ProRule" id="PRU00560"/>
    </source>
</evidence>
<evidence type="ECO:0000259" key="11">
    <source>
        <dbReference type="PROSITE" id="PS51198"/>
    </source>
</evidence>
<dbReference type="GO" id="GO:0003677">
    <property type="term" value="F:DNA binding"/>
    <property type="evidence" value="ECO:0007669"/>
    <property type="project" value="InterPro"/>
</dbReference>
<dbReference type="PROSITE" id="PS51198">
    <property type="entry name" value="UVRD_HELICASE_ATP_BIND"/>
    <property type="match status" value="1"/>
</dbReference>
<evidence type="ECO:0000256" key="7">
    <source>
        <dbReference type="ARBA" id="ARBA00034808"/>
    </source>
</evidence>
<keyword evidence="2 9" id="KW-0378">Hydrolase</keyword>
<dbReference type="InterPro" id="IPR014016">
    <property type="entry name" value="UvrD-like_ATP-bd"/>
</dbReference>
<gene>
    <name evidence="12" type="primary">helD</name>
    <name evidence="12" type="ORF">PFL603g_05882</name>
</gene>
<accession>A0A120FXA0</accession>
<dbReference type="GO" id="GO:0016887">
    <property type="term" value="F:ATP hydrolysis activity"/>
    <property type="evidence" value="ECO:0007669"/>
    <property type="project" value="RHEA"/>
</dbReference>
<evidence type="ECO:0000256" key="4">
    <source>
        <dbReference type="ARBA" id="ARBA00022840"/>
    </source>
</evidence>
<feature type="region of interest" description="Disordered" evidence="10">
    <location>
        <begin position="901"/>
        <end position="924"/>
    </location>
</feature>
<evidence type="ECO:0000256" key="3">
    <source>
        <dbReference type="ARBA" id="ARBA00022806"/>
    </source>
</evidence>
<protein>
    <recommendedName>
        <fullName evidence="7">DNA 3'-5' helicase</fullName>
        <ecNumber evidence="7">5.6.2.4</ecNumber>
    </recommendedName>
</protein>
<dbReference type="GO" id="GO:0005524">
    <property type="term" value="F:ATP binding"/>
    <property type="evidence" value="ECO:0007669"/>
    <property type="project" value="UniProtKB-UniRule"/>
</dbReference>
<dbReference type="InterPro" id="IPR014017">
    <property type="entry name" value="DNA_helicase_UvrD-like_C"/>
</dbReference>
<dbReference type="Gene3D" id="3.30.65.10">
    <property type="entry name" value="Bacterial Topoisomerase I, domain 1"/>
    <property type="match status" value="1"/>
</dbReference>
<dbReference type="Pfam" id="PF12462">
    <property type="entry name" value="Helicase_IV_N"/>
    <property type="match status" value="1"/>
</dbReference>
<proteinExistence type="predicted"/>
<evidence type="ECO:0000256" key="6">
    <source>
        <dbReference type="ARBA" id="ARBA00034617"/>
    </source>
</evidence>
<evidence type="ECO:0000313" key="12">
    <source>
        <dbReference type="EMBL" id="KWV71199.1"/>
    </source>
</evidence>
<dbReference type="RefSeq" id="WP_060766381.1">
    <property type="nucleotide sequence ID" value="NZ_LCYC01000062.1"/>
</dbReference>
<dbReference type="InterPro" id="IPR022161">
    <property type="entry name" value="Helicase_IV_N"/>
</dbReference>
<evidence type="ECO:0000256" key="10">
    <source>
        <dbReference type="SAM" id="MobiDB-lite"/>
    </source>
</evidence>
<keyword evidence="5" id="KW-0413">Isomerase</keyword>
<dbReference type="EMBL" id="LCYC01000062">
    <property type="protein sequence ID" value="KWV71199.1"/>
    <property type="molecule type" value="Genomic_DNA"/>
</dbReference>
<name>A0A120FXA0_PSEFL</name>
<dbReference type="AlphaFoldDB" id="A0A120FXA0"/>
<dbReference type="InterPro" id="IPR000212">
    <property type="entry name" value="DNA_helicase_UvrD/REP"/>
</dbReference>
<dbReference type="PATRIC" id="fig|294.195.peg.6263"/>
<organism evidence="12 13">
    <name type="scientific">Pseudomonas fluorescens</name>
    <dbReference type="NCBI Taxonomy" id="294"/>
    <lineage>
        <taxon>Bacteria</taxon>
        <taxon>Pseudomonadati</taxon>
        <taxon>Pseudomonadota</taxon>
        <taxon>Gammaproteobacteria</taxon>
        <taxon>Pseudomonadales</taxon>
        <taxon>Pseudomonadaceae</taxon>
        <taxon>Pseudomonas</taxon>
    </lineage>
</organism>
<dbReference type="GO" id="GO:0043138">
    <property type="term" value="F:3'-5' DNA helicase activity"/>
    <property type="evidence" value="ECO:0007669"/>
    <property type="project" value="UniProtKB-EC"/>
</dbReference>
<dbReference type="Proteomes" id="UP000063434">
    <property type="component" value="Unassembled WGS sequence"/>
</dbReference>
<evidence type="ECO:0000256" key="2">
    <source>
        <dbReference type="ARBA" id="ARBA00022801"/>
    </source>
</evidence>
<feature type="binding site" evidence="9">
    <location>
        <begin position="227"/>
        <end position="234"/>
    </location>
    <ligand>
        <name>ATP</name>
        <dbReference type="ChEBI" id="CHEBI:30616"/>
    </ligand>
</feature>